<comment type="caution">
    <text evidence="2">The sequence shown here is derived from an EMBL/GenBank/DDBJ whole genome shotgun (WGS) entry which is preliminary data.</text>
</comment>
<sequence length="59" mass="6430">MNRWHQAAITHIPNSYNRVHVGHALPALASNSPTPDPQKHIHADPGVSQVLWTASDPCS</sequence>
<keyword evidence="3" id="KW-1185">Reference proteome</keyword>
<gene>
    <name evidence="2" type="ORF">ACFFX0_10150</name>
</gene>
<evidence type="ECO:0000313" key="2">
    <source>
        <dbReference type="EMBL" id="MFB9071546.1"/>
    </source>
</evidence>
<evidence type="ECO:0000313" key="3">
    <source>
        <dbReference type="Proteomes" id="UP001589575"/>
    </source>
</evidence>
<reference evidence="2 3" key="1">
    <citation type="submission" date="2024-09" db="EMBL/GenBank/DDBJ databases">
        <authorList>
            <person name="Sun Q."/>
            <person name="Mori K."/>
        </authorList>
    </citation>
    <scope>NUCLEOTIDE SEQUENCE [LARGE SCALE GENOMIC DNA]</scope>
    <source>
        <strain evidence="2 3">CCM 7609</strain>
    </source>
</reference>
<accession>A0ABV5FXY4</accession>
<protein>
    <recommendedName>
        <fullName evidence="4">Methionyl/Leucyl tRNA synthetase domain-containing protein</fullName>
    </recommendedName>
</protein>
<dbReference type="EMBL" id="JBHMFI010000001">
    <property type="protein sequence ID" value="MFB9071546.1"/>
    <property type="molecule type" value="Genomic_DNA"/>
</dbReference>
<evidence type="ECO:0000256" key="1">
    <source>
        <dbReference type="SAM" id="MobiDB-lite"/>
    </source>
</evidence>
<organism evidence="2 3">
    <name type="scientific">Citricoccus parietis</name>
    <dbReference type="NCBI Taxonomy" id="592307"/>
    <lineage>
        <taxon>Bacteria</taxon>
        <taxon>Bacillati</taxon>
        <taxon>Actinomycetota</taxon>
        <taxon>Actinomycetes</taxon>
        <taxon>Micrococcales</taxon>
        <taxon>Micrococcaceae</taxon>
        <taxon>Citricoccus</taxon>
    </lineage>
</organism>
<proteinExistence type="predicted"/>
<dbReference type="Proteomes" id="UP001589575">
    <property type="component" value="Unassembled WGS sequence"/>
</dbReference>
<evidence type="ECO:0008006" key="4">
    <source>
        <dbReference type="Google" id="ProtNLM"/>
    </source>
</evidence>
<name>A0ABV5FXY4_9MICC</name>
<feature type="region of interest" description="Disordered" evidence="1">
    <location>
        <begin position="27"/>
        <end position="46"/>
    </location>
</feature>